<dbReference type="SUPFAM" id="SSF51735">
    <property type="entry name" value="NAD(P)-binding Rossmann-fold domains"/>
    <property type="match status" value="1"/>
</dbReference>
<evidence type="ECO:0000313" key="4">
    <source>
        <dbReference type="Proteomes" id="UP000621510"/>
    </source>
</evidence>
<dbReference type="InterPro" id="IPR002347">
    <property type="entry name" value="SDR_fam"/>
</dbReference>
<evidence type="ECO:0000313" key="3">
    <source>
        <dbReference type="EMBL" id="MBL1115952.1"/>
    </source>
</evidence>
<sequence>MNILLIGAAGTLGRALHTTLRERGHRVLTVGRTSGDLRHDLTDPEQIATLYEAAGPLDAVVSAAGEVPYKPLSEMTPTDWRSAFTGKVLPQIELVRQGLPHVAERGSFTLITGIPVREPVRTGTAAALANGAVEAFVRAAAVEIAPRRINAVSPNVFTESLPDFGAYFPGMGSVDLTDVAQAYIRSIEGAQTGRVYEL</sequence>
<dbReference type="RefSeq" id="WP_201853849.1">
    <property type="nucleotide sequence ID" value="NZ_JAERRG010000011.1"/>
</dbReference>
<keyword evidence="2" id="KW-0560">Oxidoreductase</keyword>
<dbReference type="Pfam" id="PF13561">
    <property type="entry name" value="adh_short_C2"/>
    <property type="match status" value="1"/>
</dbReference>
<comment type="caution">
    <text evidence="3">The sequence shown here is derived from an EMBL/GenBank/DDBJ whole genome shotgun (WGS) entry which is preliminary data.</text>
</comment>
<gene>
    <name evidence="3" type="ORF">JK364_26625</name>
</gene>
<name>A0ABS1PU54_9ACTN</name>
<evidence type="ECO:0000256" key="2">
    <source>
        <dbReference type="ARBA" id="ARBA00023002"/>
    </source>
</evidence>
<dbReference type="EMBL" id="JAERRG010000011">
    <property type="protein sequence ID" value="MBL1115952.1"/>
    <property type="molecule type" value="Genomic_DNA"/>
</dbReference>
<proteinExistence type="inferred from homology"/>
<dbReference type="PANTHER" id="PTHR43477:SF1">
    <property type="entry name" value="DIHYDROANTICAPSIN 7-DEHYDROGENASE"/>
    <property type="match status" value="1"/>
</dbReference>
<keyword evidence="4" id="KW-1185">Reference proteome</keyword>
<dbReference type="InterPro" id="IPR051122">
    <property type="entry name" value="SDR_DHRS6-like"/>
</dbReference>
<dbReference type="NCBIfam" id="NF005754">
    <property type="entry name" value="PRK07578.1"/>
    <property type="match status" value="1"/>
</dbReference>
<comment type="similarity">
    <text evidence="1">Belongs to the short-chain dehydrogenases/reductases (SDR) family.</text>
</comment>
<dbReference type="InterPro" id="IPR036291">
    <property type="entry name" value="NAD(P)-bd_dom_sf"/>
</dbReference>
<dbReference type="PRINTS" id="PR00081">
    <property type="entry name" value="GDHRDH"/>
</dbReference>
<reference evidence="3 4" key="1">
    <citation type="submission" date="2021-01" db="EMBL/GenBank/DDBJ databases">
        <title>WGS of actinomycetes isolated from Thailand.</title>
        <authorList>
            <person name="Thawai C."/>
        </authorList>
    </citation>
    <scope>NUCLEOTIDE SEQUENCE [LARGE SCALE GENOMIC DNA]</scope>
    <source>
        <strain evidence="3 4">CA3R110</strain>
    </source>
</reference>
<evidence type="ECO:0000256" key="1">
    <source>
        <dbReference type="ARBA" id="ARBA00006484"/>
    </source>
</evidence>
<dbReference type="PANTHER" id="PTHR43477">
    <property type="entry name" value="DIHYDROANTICAPSIN 7-DEHYDROGENASE"/>
    <property type="match status" value="1"/>
</dbReference>
<dbReference type="Proteomes" id="UP000621510">
    <property type="component" value="Unassembled WGS sequence"/>
</dbReference>
<organism evidence="3 4">
    <name type="scientific">Streptomyces endocoffeicus</name>
    <dbReference type="NCBI Taxonomy" id="2898945"/>
    <lineage>
        <taxon>Bacteria</taxon>
        <taxon>Bacillati</taxon>
        <taxon>Actinomycetota</taxon>
        <taxon>Actinomycetes</taxon>
        <taxon>Kitasatosporales</taxon>
        <taxon>Streptomycetaceae</taxon>
        <taxon>Streptomyces</taxon>
    </lineage>
</organism>
<dbReference type="CDD" id="cd11731">
    <property type="entry name" value="Lin1944_like_SDR_c"/>
    <property type="match status" value="1"/>
</dbReference>
<accession>A0ABS1PU54</accession>
<dbReference type="Gene3D" id="3.40.50.720">
    <property type="entry name" value="NAD(P)-binding Rossmann-like Domain"/>
    <property type="match status" value="1"/>
</dbReference>
<protein>
    <submittedName>
        <fullName evidence="3">Short chain dehydrogenase</fullName>
    </submittedName>
</protein>